<dbReference type="EMBL" id="CAMXCT010000184">
    <property type="protein sequence ID" value="CAI3975168.1"/>
    <property type="molecule type" value="Genomic_DNA"/>
</dbReference>
<dbReference type="InterPro" id="IPR001765">
    <property type="entry name" value="Carbonic_anhydrase"/>
</dbReference>
<evidence type="ECO:0000256" key="4">
    <source>
        <dbReference type="ARBA" id="ARBA00022723"/>
    </source>
</evidence>
<evidence type="ECO:0000256" key="1">
    <source>
        <dbReference type="ARBA" id="ARBA00001947"/>
    </source>
</evidence>
<evidence type="ECO:0000256" key="2">
    <source>
        <dbReference type="ARBA" id="ARBA00006217"/>
    </source>
</evidence>
<sequence>MACFNWLADVALSLCSPREVRQVRTTADPPMAPEDALKLLKEGNRRFVDGRPFGSRTKHAARRQLVDEGQAPHTAIIGCADSRAPLEMIFDAMPGDIFALRNAGNTCTHAEGSMVGSLEFCTGKLGSRLILVLGHTKCGAIYGATKTFMDASNASQRKAGSALEGLLQGIGSVAEQAAQEVGPGASSDDVAAHAVQVNVFHTINFLLKYSHSIRESVRSGQVQIEGGIYQLETGSVEFLGASPRQGELLSSSLPVPPSMIAPDDARGVHGVRTAADERMPSDVALKMLKDGNERFAAGAQTASSTSGDMLKALAKYNQAPHSAILGCADSRVPVDTVFDAMPGELFVLRNAGNTCTHAEGSMLGSLEFCTGKLGSRLILVLGHTQCGAIAGATTTYQSYQSDEPRAPGCALEGLLQGLAAVAKEASSDLGPGVPQDKLVSHAVKVNVFSSINFLLKFSEPLRDLVRKGELDIQGGIYHLETGRVEFLGRSPRQDELLSSKLSVPPSMAMNTVRTSEDGTLEPNLAMQMLKEGNERFAVGAPLIGKVNRSMREALALKGQAPHTAIVGCADSRVPLETVFDALPGDLFVLRNAGNTCTHAEGSILGSLEFCTGALNTQLIFVLGHTNCGALKGATSAFLSSKESKKQASQALDVLLNELGSVVSEAKTQCRKQATLDEIAARAVKLNVFNTMHFLLRYSEPIRQKVRAGKLEIEGGIYDLKSGRVEFLGKSPHESKLVRIGSNVAPSLKQKIGGP</sequence>
<dbReference type="OrthoDB" id="10248475at2759"/>
<evidence type="ECO:0000313" key="10">
    <source>
        <dbReference type="Proteomes" id="UP001152797"/>
    </source>
</evidence>
<dbReference type="Proteomes" id="UP001152797">
    <property type="component" value="Unassembled WGS sequence"/>
</dbReference>
<dbReference type="GO" id="GO:0008270">
    <property type="term" value="F:zinc ion binding"/>
    <property type="evidence" value="ECO:0007669"/>
    <property type="project" value="InterPro"/>
</dbReference>
<comment type="catalytic activity">
    <reaction evidence="7">
        <text>hydrogencarbonate + H(+) = CO2 + H2O</text>
        <dbReference type="Rhea" id="RHEA:10748"/>
        <dbReference type="ChEBI" id="CHEBI:15377"/>
        <dbReference type="ChEBI" id="CHEBI:15378"/>
        <dbReference type="ChEBI" id="CHEBI:16526"/>
        <dbReference type="ChEBI" id="CHEBI:17544"/>
        <dbReference type="EC" id="4.2.1.1"/>
    </reaction>
</comment>
<dbReference type="InterPro" id="IPR036874">
    <property type="entry name" value="Carbonic_anhydrase_sf"/>
</dbReference>
<comment type="similarity">
    <text evidence="2">Belongs to the beta-class carbonic anhydrase family.</text>
</comment>
<dbReference type="PANTHER" id="PTHR11002">
    <property type="entry name" value="CARBONIC ANHYDRASE"/>
    <property type="match status" value="1"/>
</dbReference>
<dbReference type="AlphaFoldDB" id="A0A9P1FGB7"/>
<keyword evidence="10" id="KW-1185">Reference proteome</keyword>
<accession>A0A9P1FGB7</accession>
<name>A0A9P1FGB7_9DINO</name>
<reference evidence="8" key="1">
    <citation type="submission" date="2022-10" db="EMBL/GenBank/DDBJ databases">
        <authorList>
            <person name="Chen Y."/>
            <person name="Dougan E. K."/>
            <person name="Chan C."/>
            <person name="Rhodes N."/>
            <person name="Thang M."/>
        </authorList>
    </citation>
    <scope>NUCLEOTIDE SEQUENCE</scope>
</reference>
<dbReference type="PANTHER" id="PTHR11002:SF76">
    <property type="entry name" value="CARBONIC ANHYDRASE"/>
    <property type="match status" value="1"/>
</dbReference>
<evidence type="ECO:0000256" key="5">
    <source>
        <dbReference type="ARBA" id="ARBA00022833"/>
    </source>
</evidence>
<dbReference type="Gene3D" id="3.40.1050.10">
    <property type="entry name" value="Carbonic anhydrase"/>
    <property type="match status" value="3"/>
</dbReference>
<reference evidence="9 10" key="2">
    <citation type="submission" date="2024-05" db="EMBL/GenBank/DDBJ databases">
        <authorList>
            <person name="Chen Y."/>
            <person name="Shah S."/>
            <person name="Dougan E. K."/>
            <person name="Thang M."/>
            <person name="Chan C."/>
        </authorList>
    </citation>
    <scope>NUCLEOTIDE SEQUENCE [LARGE SCALE GENOMIC DNA]</scope>
</reference>
<dbReference type="GO" id="GO:0004089">
    <property type="term" value="F:carbonate dehydratase activity"/>
    <property type="evidence" value="ECO:0007669"/>
    <property type="project" value="UniProtKB-EC"/>
</dbReference>
<dbReference type="EMBL" id="CAMXCT020000184">
    <property type="protein sequence ID" value="CAL1128543.1"/>
    <property type="molecule type" value="Genomic_DNA"/>
</dbReference>
<keyword evidence="4" id="KW-0479">Metal-binding</keyword>
<dbReference type="EMBL" id="CAMXCT030000184">
    <property type="protein sequence ID" value="CAL4762480.1"/>
    <property type="molecule type" value="Genomic_DNA"/>
</dbReference>
<keyword evidence="6" id="KW-0456">Lyase</keyword>
<proteinExistence type="inferred from homology"/>
<evidence type="ECO:0000313" key="9">
    <source>
        <dbReference type="EMBL" id="CAL4762480.1"/>
    </source>
</evidence>
<dbReference type="SMART" id="SM00947">
    <property type="entry name" value="Pro_CA"/>
    <property type="match status" value="3"/>
</dbReference>
<evidence type="ECO:0000256" key="6">
    <source>
        <dbReference type="ARBA" id="ARBA00023239"/>
    </source>
</evidence>
<comment type="cofactor">
    <cofactor evidence="1">
        <name>Zn(2+)</name>
        <dbReference type="ChEBI" id="CHEBI:29105"/>
    </cofactor>
</comment>
<keyword evidence="5" id="KW-0862">Zinc</keyword>
<dbReference type="SUPFAM" id="SSF53056">
    <property type="entry name" value="beta-carbonic anhydrase, cab"/>
    <property type="match status" value="3"/>
</dbReference>
<comment type="caution">
    <text evidence="8">The sequence shown here is derived from an EMBL/GenBank/DDBJ whole genome shotgun (WGS) entry which is preliminary data.</text>
</comment>
<evidence type="ECO:0000313" key="8">
    <source>
        <dbReference type="EMBL" id="CAI3975168.1"/>
    </source>
</evidence>
<organism evidence="8">
    <name type="scientific">Cladocopium goreaui</name>
    <dbReference type="NCBI Taxonomy" id="2562237"/>
    <lineage>
        <taxon>Eukaryota</taxon>
        <taxon>Sar</taxon>
        <taxon>Alveolata</taxon>
        <taxon>Dinophyceae</taxon>
        <taxon>Suessiales</taxon>
        <taxon>Symbiodiniaceae</taxon>
        <taxon>Cladocopium</taxon>
    </lineage>
</organism>
<dbReference type="Pfam" id="PF00484">
    <property type="entry name" value="Pro_CA"/>
    <property type="match status" value="3"/>
</dbReference>
<evidence type="ECO:0000256" key="3">
    <source>
        <dbReference type="ARBA" id="ARBA00012925"/>
    </source>
</evidence>
<gene>
    <name evidence="8" type="ORF">C1SCF055_LOCUS3521</name>
</gene>
<protein>
    <recommendedName>
        <fullName evidence="3">carbonic anhydrase</fullName>
        <ecNumber evidence="3">4.2.1.1</ecNumber>
    </recommendedName>
</protein>
<dbReference type="EC" id="4.2.1.1" evidence="3"/>
<evidence type="ECO:0000256" key="7">
    <source>
        <dbReference type="ARBA" id="ARBA00048348"/>
    </source>
</evidence>